<dbReference type="PIRSF" id="PIRSF018249">
    <property type="entry name" value="MyrA_prd"/>
    <property type="match status" value="1"/>
</dbReference>
<dbReference type="InterPro" id="IPR048647">
    <property type="entry name" value="RlmA_N"/>
</dbReference>
<gene>
    <name evidence="3" type="ORF">ACFOY7_03655</name>
</gene>
<feature type="domain" description="23S rRNA (guanine(745)-N(1))-methyltransferase N-terminal" evidence="2">
    <location>
        <begin position="18"/>
        <end position="53"/>
    </location>
</feature>
<dbReference type="Pfam" id="PF21302">
    <property type="entry name" value="Zn_ribbon_RlmA"/>
    <property type="match status" value="1"/>
</dbReference>
<name>A0ABV8WSR8_9BACI</name>
<comment type="caution">
    <text evidence="3">The sequence shown here is derived from an EMBL/GenBank/DDBJ whole genome shotgun (WGS) entry which is preliminary data.</text>
</comment>
<dbReference type="EMBL" id="JBHSDT010000003">
    <property type="protein sequence ID" value="MFC4402168.1"/>
    <property type="molecule type" value="Genomic_DNA"/>
</dbReference>
<organism evidence="3 4">
    <name type="scientific">Gracilibacillus xinjiangensis</name>
    <dbReference type="NCBI Taxonomy" id="1193282"/>
    <lineage>
        <taxon>Bacteria</taxon>
        <taxon>Bacillati</taxon>
        <taxon>Bacillota</taxon>
        <taxon>Bacilli</taxon>
        <taxon>Bacillales</taxon>
        <taxon>Bacillaceae</taxon>
        <taxon>Gracilibacillus</taxon>
    </lineage>
</organism>
<keyword evidence="4" id="KW-1185">Reference proteome</keyword>
<evidence type="ECO:0000313" key="4">
    <source>
        <dbReference type="Proteomes" id="UP001595882"/>
    </source>
</evidence>
<keyword evidence="3" id="KW-0808">Transferase</keyword>
<sequence length="280" mass="32113">MKKIEKAARLIEKHHPLFACPICGERIIVEDHIVKCKSNHPFDIAKKGYINYLMQASPKDYSRELFEARHKIINAGMYEKMHQMIATVINELITSSASACLDIGCGEGSHLVQILQQTNKENMIGVGMDISKVGIMTAAKYYEDIIWTVGDLSKSPFQSKQFDILLNILSPANYVEFSRLLKDDGIVIKVIPQTYYLKEIRELVLTDEQKAYSNDQTIENFRKYFPDVKVKRLKEKWKVEQVYQEALLDMTPLTWGKNAGIHSLDEITIDLDILIAQKRS</sequence>
<dbReference type="Proteomes" id="UP001595882">
    <property type="component" value="Unassembled WGS sequence"/>
</dbReference>
<dbReference type="SUPFAM" id="SSF53335">
    <property type="entry name" value="S-adenosyl-L-methionine-dependent methyltransferases"/>
    <property type="match status" value="1"/>
</dbReference>
<dbReference type="RefSeq" id="WP_390249494.1">
    <property type="nucleotide sequence ID" value="NZ_JBHSDT010000003.1"/>
</dbReference>
<feature type="domain" description="Methyltransferase" evidence="1">
    <location>
        <begin position="101"/>
        <end position="176"/>
    </location>
</feature>
<dbReference type="CDD" id="cd02440">
    <property type="entry name" value="AdoMet_MTases"/>
    <property type="match status" value="1"/>
</dbReference>
<evidence type="ECO:0000313" key="3">
    <source>
        <dbReference type="EMBL" id="MFC4402168.1"/>
    </source>
</evidence>
<proteinExistence type="predicted"/>
<dbReference type="Pfam" id="PF13649">
    <property type="entry name" value="Methyltransf_25"/>
    <property type="match status" value="1"/>
</dbReference>
<dbReference type="GO" id="GO:0008168">
    <property type="term" value="F:methyltransferase activity"/>
    <property type="evidence" value="ECO:0007669"/>
    <property type="project" value="UniProtKB-KW"/>
</dbReference>
<dbReference type="InterPro" id="IPR016718">
    <property type="entry name" value="rRNA_m1G-MeTrfase_A_prd"/>
</dbReference>
<accession>A0ABV8WSR8</accession>
<evidence type="ECO:0000259" key="1">
    <source>
        <dbReference type="Pfam" id="PF13649"/>
    </source>
</evidence>
<reference evidence="4" key="1">
    <citation type="journal article" date="2019" name="Int. J. Syst. Evol. Microbiol.">
        <title>The Global Catalogue of Microorganisms (GCM) 10K type strain sequencing project: providing services to taxonomists for standard genome sequencing and annotation.</title>
        <authorList>
            <consortium name="The Broad Institute Genomics Platform"/>
            <consortium name="The Broad Institute Genome Sequencing Center for Infectious Disease"/>
            <person name="Wu L."/>
            <person name="Ma J."/>
        </authorList>
    </citation>
    <scope>NUCLEOTIDE SEQUENCE [LARGE SCALE GENOMIC DNA]</scope>
    <source>
        <strain evidence="4">CCUG 37865</strain>
    </source>
</reference>
<dbReference type="Gene3D" id="3.40.50.150">
    <property type="entry name" value="Vaccinia Virus protein VP39"/>
    <property type="match status" value="1"/>
</dbReference>
<protein>
    <submittedName>
        <fullName evidence="3">RNA methyltransferase</fullName>
    </submittedName>
</protein>
<dbReference type="GO" id="GO:0032259">
    <property type="term" value="P:methylation"/>
    <property type="evidence" value="ECO:0007669"/>
    <property type="project" value="UniProtKB-KW"/>
</dbReference>
<dbReference type="InterPro" id="IPR041698">
    <property type="entry name" value="Methyltransf_25"/>
</dbReference>
<evidence type="ECO:0000259" key="2">
    <source>
        <dbReference type="Pfam" id="PF21302"/>
    </source>
</evidence>
<keyword evidence="3" id="KW-0489">Methyltransferase</keyword>
<dbReference type="InterPro" id="IPR029063">
    <property type="entry name" value="SAM-dependent_MTases_sf"/>
</dbReference>